<dbReference type="HOGENOM" id="CLU_1789711_0_0_1"/>
<sequence length="168" mass="19219">MAAYMKTSRITIFQEVDEAEKGAEKVPNDEEEQVPQPSRKESSRTKGKQAKRKVVVTFFLVSTPPKPQTQKYSKSVSSMLLKTPEVVIDRNTSKTSQPTLEHCTKKNKQSKQIVDDHVADFFYENEISFNAINSRSWEIMLESIGQYGPGYRSPTYHEIREPLLKGCE</sequence>
<keyword evidence="3" id="KW-1185">Reference proteome</keyword>
<proteinExistence type="predicted"/>
<dbReference type="EnsemblPlants" id="OB08G30990.1">
    <property type="protein sequence ID" value="OB08G30990.1"/>
    <property type="gene ID" value="OB08G30990"/>
</dbReference>
<dbReference type="Proteomes" id="UP000006038">
    <property type="component" value="Chromosome 8"/>
</dbReference>
<accession>J3MVG8</accession>
<evidence type="ECO:0000256" key="1">
    <source>
        <dbReference type="SAM" id="MobiDB-lite"/>
    </source>
</evidence>
<evidence type="ECO:0000313" key="3">
    <source>
        <dbReference type="Proteomes" id="UP000006038"/>
    </source>
</evidence>
<organism evidence="2">
    <name type="scientific">Oryza brachyantha</name>
    <name type="common">malo sina</name>
    <dbReference type="NCBI Taxonomy" id="4533"/>
    <lineage>
        <taxon>Eukaryota</taxon>
        <taxon>Viridiplantae</taxon>
        <taxon>Streptophyta</taxon>
        <taxon>Embryophyta</taxon>
        <taxon>Tracheophyta</taxon>
        <taxon>Spermatophyta</taxon>
        <taxon>Magnoliopsida</taxon>
        <taxon>Liliopsida</taxon>
        <taxon>Poales</taxon>
        <taxon>Poaceae</taxon>
        <taxon>BOP clade</taxon>
        <taxon>Oryzoideae</taxon>
        <taxon>Oryzeae</taxon>
        <taxon>Oryzinae</taxon>
        <taxon>Oryza</taxon>
    </lineage>
</organism>
<reference evidence="2" key="2">
    <citation type="submission" date="2013-04" db="UniProtKB">
        <authorList>
            <consortium name="EnsemblPlants"/>
        </authorList>
    </citation>
    <scope>IDENTIFICATION</scope>
</reference>
<evidence type="ECO:0000313" key="2">
    <source>
        <dbReference type="EnsemblPlants" id="OB08G30990.1"/>
    </source>
</evidence>
<feature type="region of interest" description="Disordered" evidence="1">
    <location>
        <begin position="14"/>
        <end position="51"/>
    </location>
</feature>
<reference evidence="2" key="1">
    <citation type="journal article" date="2013" name="Nat. Commun.">
        <title>Whole-genome sequencing of Oryza brachyantha reveals mechanisms underlying Oryza genome evolution.</title>
        <authorList>
            <person name="Chen J."/>
            <person name="Huang Q."/>
            <person name="Gao D."/>
            <person name="Wang J."/>
            <person name="Lang Y."/>
            <person name="Liu T."/>
            <person name="Li B."/>
            <person name="Bai Z."/>
            <person name="Luis Goicoechea J."/>
            <person name="Liang C."/>
            <person name="Chen C."/>
            <person name="Zhang W."/>
            <person name="Sun S."/>
            <person name="Liao Y."/>
            <person name="Zhang X."/>
            <person name="Yang L."/>
            <person name="Song C."/>
            <person name="Wang M."/>
            <person name="Shi J."/>
            <person name="Liu G."/>
            <person name="Liu J."/>
            <person name="Zhou H."/>
            <person name="Zhou W."/>
            <person name="Yu Q."/>
            <person name="An N."/>
            <person name="Chen Y."/>
            <person name="Cai Q."/>
            <person name="Wang B."/>
            <person name="Liu B."/>
            <person name="Min J."/>
            <person name="Huang Y."/>
            <person name="Wu H."/>
            <person name="Li Z."/>
            <person name="Zhang Y."/>
            <person name="Yin Y."/>
            <person name="Song W."/>
            <person name="Jiang J."/>
            <person name="Jackson S.A."/>
            <person name="Wing R.A."/>
            <person name="Wang J."/>
            <person name="Chen M."/>
        </authorList>
    </citation>
    <scope>NUCLEOTIDE SEQUENCE [LARGE SCALE GENOMIC DNA]</scope>
    <source>
        <strain evidence="2">cv. IRGC 101232</strain>
    </source>
</reference>
<feature type="compositionally biased region" description="Basic and acidic residues" evidence="1">
    <location>
        <begin position="19"/>
        <end position="28"/>
    </location>
</feature>
<protein>
    <submittedName>
        <fullName evidence="2">Uncharacterized protein</fullName>
    </submittedName>
</protein>
<name>J3MVG8_ORYBR</name>
<dbReference type="AlphaFoldDB" id="J3MVG8"/>
<dbReference type="Gramene" id="OB08G30990.1">
    <property type="protein sequence ID" value="OB08G30990.1"/>
    <property type="gene ID" value="OB08G30990"/>
</dbReference>
<dbReference type="OMA" id="RITIFQE"/>